<dbReference type="Proteomes" id="UP000092460">
    <property type="component" value="Unassembled WGS sequence"/>
</dbReference>
<dbReference type="EnsemblMetazoa" id="GPPI048600-RA">
    <property type="protein sequence ID" value="GPPI048600-PA"/>
    <property type="gene ID" value="GPPI048600"/>
</dbReference>
<name>A0A1B0C448_9MUSC</name>
<evidence type="ECO:0000313" key="2">
    <source>
        <dbReference type="EnsemblMetazoa" id="GPPI048600-PA"/>
    </source>
</evidence>
<accession>A0A1B0C448</accession>
<sequence>MSELLMIILAKEKIFVFVKLLTFLTRLTLGSHSSKLEKSPSSLEFDLRNDGERLRGSSKRFEERLRTLLHSGCSLEVGTKSLYLSFKSCIVSASSIRNALYCVRTSFLTNGLVQKRSAICSNSLNFTFVTALQTIAMCLMKLFMLWLLWQIYIPMTNIVDNDQHSFVYSLDVELTPRGEVLKPLAIVAIYRFSHPTLRAFSVRVKAPRSQERPPQVPQPAPPQMLSQGSPLRSQTSLFNSGIMAEVTIARNAILLQSVAEISITAQLAMITSSVVQTFYTIPHTTIAVTGIINIDIVAAVTFLARSPWFFGVAKLRSLPGFQDPNSRNHLYKCRNVCHEHLFYNDKSQLLCHYLDHSQNRKFLHPKSQSGHNRTGSLRVSSRVSHKKHFLSCKCESMQKRSGECRPQVDEAVKRFSRPINKLPVAGDKGEAATNGGAATKQFNHYVMFLRSVYSDN</sequence>
<dbReference type="EMBL" id="JXJN01025268">
    <property type="status" value="NOT_ANNOTATED_CDS"/>
    <property type="molecule type" value="Genomic_DNA"/>
</dbReference>
<feature type="region of interest" description="Disordered" evidence="1">
    <location>
        <begin position="206"/>
        <end position="232"/>
    </location>
</feature>
<proteinExistence type="predicted"/>
<protein>
    <submittedName>
        <fullName evidence="2">Uncharacterized protein</fullName>
    </submittedName>
</protein>
<dbReference type="AlphaFoldDB" id="A0A1B0C448"/>
<reference evidence="2" key="2">
    <citation type="submission" date="2020-05" db="UniProtKB">
        <authorList>
            <consortium name="EnsemblMetazoa"/>
        </authorList>
    </citation>
    <scope>IDENTIFICATION</scope>
    <source>
        <strain evidence="2">IAEA</strain>
    </source>
</reference>
<dbReference type="VEuPathDB" id="VectorBase:GPPI048600"/>
<evidence type="ECO:0000313" key="3">
    <source>
        <dbReference type="Proteomes" id="UP000092460"/>
    </source>
</evidence>
<reference evidence="3" key="1">
    <citation type="submission" date="2015-01" db="EMBL/GenBank/DDBJ databases">
        <authorList>
            <person name="Aksoy S."/>
            <person name="Warren W."/>
            <person name="Wilson R.K."/>
        </authorList>
    </citation>
    <scope>NUCLEOTIDE SEQUENCE [LARGE SCALE GENOMIC DNA]</scope>
    <source>
        <strain evidence="3">IAEA</strain>
    </source>
</reference>
<keyword evidence="3" id="KW-1185">Reference proteome</keyword>
<organism evidence="2 3">
    <name type="scientific">Glossina palpalis gambiensis</name>
    <dbReference type="NCBI Taxonomy" id="67801"/>
    <lineage>
        <taxon>Eukaryota</taxon>
        <taxon>Metazoa</taxon>
        <taxon>Ecdysozoa</taxon>
        <taxon>Arthropoda</taxon>
        <taxon>Hexapoda</taxon>
        <taxon>Insecta</taxon>
        <taxon>Pterygota</taxon>
        <taxon>Neoptera</taxon>
        <taxon>Endopterygota</taxon>
        <taxon>Diptera</taxon>
        <taxon>Brachycera</taxon>
        <taxon>Muscomorpha</taxon>
        <taxon>Hippoboscoidea</taxon>
        <taxon>Glossinidae</taxon>
        <taxon>Glossina</taxon>
    </lineage>
</organism>
<evidence type="ECO:0000256" key="1">
    <source>
        <dbReference type="SAM" id="MobiDB-lite"/>
    </source>
</evidence>